<evidence type="ECO:0000313" key="10">
    <source>
        <dbReference type="Proteomes" id="UP000310189"/>
    </source>
</evidence>
<accession>A0A4T0FTV9</accession>
<dbReference type="Pfam" id="PF01399">
    <property type="entry name" value="PCI"/>
    <property type="match status" value="1"/>
</dbReference>
<dbReference type="GO" id="GO:0001732">
    <property type="term" value="P:formation of cytoplasmic translation initiation complex"/>
    <property type="evidence" value="ECO:0007669"/>
    <property type="project" value="UniProtKB-UniRule"/>
</dbReference>
<evidence type="ECO:0000256" key="6">
    <source>
        <dbReference type="HAMAP-Rule" id="MF_03000"/>
    </source>
</evidence>
<protein>
    <recommendedName>
        <fullName evidence="6">Eukaryotic translation initiation factor 3 subunit A</fullName>
        <shortName evidence="6">eIF3a</shortName>
    </recommendedName>
    <alternativeName>
        <fullName evidence="6">Eukaryotic translation initiation factor 3 110 kDa subunit homolog</fullName>
        <shortName evidence="6">eIF3 p110</shortName>
    </alternativeName>
    <alternativeName>
        <fullName evidence="6">Translation initiation factor eIF3, p110 subunit homolog</fullName>
    </alternativeName>
</protein>
<keyword evidence="4 6" id="KW-0694">RNA-binding</keyword>
<dbReference type="GO" id="GO:0043614">
    <property type="term" value="C:multi-eIF complex"/>
    <property type="evidence" value="ECO:0007669"/>
    <property type="project" value="TreeGrafter"/>
</dbReference>
<dbReference type="AlphaFoldDB" id="A0A4T0FTV9"/>
<keyword evidence="3 6" id="KW-0396">Initiation factor</keyword>
<organism evidence="9 10">
    <name type="scientific">Wallemia hederae</name>
    <dbReference type="NCBI Taxonomy" id="1540922"/>
    <lineage>
        <taxon>Eukaryota</taxon>
        <taxon>Fungi</taxon>
        <taxon>Dikarya</taxon>
        <taxon>Basidiomycota</taxon>
        <taxon>Wallemiomycotina</taxon>
        <taxon>Wallemiomycetes</taxon>
        <taxon>Wallemiales</taxon>
        <taxon>Wallemiaceae</taxon>
        <taxon>Wallemia</taxon>
    </lineage>
</organism>
<evidence type="ECO:0000313" key="9">
    <source>
        <dbReference type="EMBL" id="TIA91991.1"/>
    </source>
</evidence>
<dbReference type="InterPro" id="IPR000717">
    <property type="entry name" value="PCI_dom"/>
</dbReference>
<feature type="domain" description="PCI" evidence="8">
    <location>
        <begin position="317"/>
        <end position="493"/>
    </location>
</feature>
<dbReference type="GO" id="GO:0003729">
    <property type="term" value="F:mRNA binding"/>
    <property type="evidence" value="ECO:0007669"/>
    <property type="project" value="TreeGrafter"/>
</dbReference>
<evidence type="ECO:0000256" key="3">
    <source>
        <dbReference type="ARBA" id="ARBA00022540"/>
    </source>
</evidence>
<dbReference type="PANTHER" id="PTHR14005:SF0">
    <property type="entry name" value="EUKARYOTIC TRANSLATION INITIATION FACTOR 3 SUBUNIT A"/>
    <property type="match status" value="1"/>
</dbReference>
<dbReference type="GO" id="GO:0016282">
    <property type="term" value="C:eukaryotic 43S preinitiation complex"/>
    <property type="evidence" value="ECO:0007669"/>
    <property type="project" value="UniProtKB-UniRule"/>
</dbReference>
<keyword evidence="10" id="KW-1185">Reference proteome</keyword>
<dbReference type="PROSITE" id="PS50250">
    <property type="entry name" value="PCI"/>
    <property type="match status" value="1"/>
</dbReference>
<dbReference type="GO" id="GO:0071540">
    <property type="term" value="C:eukaryotic translation initiation factor 3 complex, eIF3e"/>
    <property type="evidence" value="ECO:0007669"/>
    <property type="project" value="TreeGrafter"/>
</dbReference>
<comment type="subcellular location">
    <subcellularLocation>
        <location evidence="1 6">Cytoplasm</location>
    </subcellularLocation>
</comment>
<name>A0A4T0FTV9_9BASI</name>
<dbReference type="GO" id="GO:0071541">
    <property type="term" value="C:eukaryotic translation initiation factor 3 complex, eIF3m"/>
    <property type="evidence" value="ECO:0007669"/>
    <property type="project" value="TreeGrafter"/>
</dbReference>
<dbReference type="GO" id="GO:0033290">
    <property type="term" value="C:eukaryotic 48S preinitiation complex"/>
    <property type="evidence" value="ECO:0007669"/>
    <property type="project" value="UniProtKB-UniRule"/>
</dbReference>
<gene>
    <name evidence="6" type="primary">TIF32</name>
    <name evidence="9" type="ORF">E3P99_00837</name>
</gene>
<comment type="function">
    <text evidence="6">RNA-binding component of the eukaryotic translation initiation factor 3 (eIF-3) complex, which is involved in protein synthesis of a specialized repertoire of mRNAs and, together with other initiation factors, stimulates binding of mRNA and methionyl-tRNAi to the 40S ribosome. The eIF-3 complex specifically targets and initiates translation of a subset of mRNAs involved in cell proliferation.</text>
</comment>
<dbReference type="InterPro" id="IPR054711">
    <property type="entry name" value="eIF3a_PCI_TPR-like"/>
</dbReference>
<dbReference type="Proteomes" id="UP000310189">
    <property type="component" value="Unassembled WGS sequence"/>
</dbReference>
<feature type="compositionally biased region" description="Pro residues" evidence="7">
    <location>
        <begin position="974"/>
        <end position="985"/>
    </location>
</feature>
<feature type="compositionally biased region" description="Basic and acidic residues" evidence="7">
    <location>
        <begin position="781"/>
        <end position="800"/>
    </location>
</feature>
<sequence>MAPYTRPETVLKRAEELVAVNQHTAALQSLQEMFTSKRFRSTPLTSLEPIMLRFVELCVTLRKTRSAKDGLLQYKNISQNFSVQSIELVLKRFLQLSEDKVIEAKRTVDLLHPEPQDSTVAVDDLEAAETPESILMSAVSSDQNRDRTERAVVTPWLKYLWDAYRTALDTLRNNARLEVLYQQIANEAFKFCLEYSRKTEFRRLCELLRSHVANVSKYAHQAHSINLADTETLQRHLDTRFAQLSAAVDLELWQEAFRSVEDIHNLLVIAKKGPKPSIMAEYYEKLTRIFLVADNRLFHAAAFSRYHGLAHHNVANDAEHQKLSDYVLLSALAVPVHIPSTEDAVRANHKLSAILSLQKIPTRSSLLKDAIAKGVLNRASENVRQLYQLLEVNFHPLNVCETVAPLLASIGKSDATKKYVEPLQNVVLTRLFEQLAQLYDNVDISYALDLVKPLGRNSEKEVEKFVIGSVAIGGLKVRIDHVKKSIAFQEDIFAHSKASEVAIEESSKVQPTPADLVRYQYARLSDVLQNTLYRIDGVSLQSAQKAQEEAYAFAIANMEEERKGYLYRRAIVTRRRELAEEHSARREKEDSEARAQRAKVAAAEQSKREHEEGIRKEQERRRREMESIRIDEAKKLAQNLAEKSGLKVDVNNVEELDTDKLVALQVEHHKKEQNQMSEKLRVMFKRMDHLERAFRREEKPLLAKDFEEQQKADRALYESKSSETKRVAKETFEQNLSIKKRLQRLQPAYTSFRATVESKSAAQHAELEAKAKAAIEAEIADRKAKAAEQERLAKEHEEAQRAVAEAEEAERAQAEEVERQKRNAMMADKEREEVEANQRRAAREEERRKTEEVVRKQNEREEAALKKQRESSFQKTGSVWGGGAAGGARTPSSTGSASGASTPASGAGSAPPAGSWMARRRQAQAEAEARGEAPKTGAPPPPPPGRGSRAPPQEKPSAFGSMRRPEGARTGSGAPPPPNPSRGRW</sequence>
<dbReference type="FunFam" id="4.10.860.10:FF:000001">
    <property type="entry name" value="Eukaryotic translation initiation factor 3 subunit A"/>
    <property type="match status" value="1"/>
</dbReference>
<dbReference type="Pfam" id="PF22591">
    <property type="entry name" value="eIF3a_PCI_TPR-like"/>
    <property type="match status" value="1"/>
</dbReference>
<dbReference type="EMBL" id="SPNW01000009">
    <property type="protein sequence ID" value="TIA91991.1"/>
    <property type="molecule type" value="Genomic_DNA"/>
</dbReference>
<evidence type="ECO:0000256" key="7">
    <source>
        <dbReference type="SAM" id="MobiDB-lite"/>
    </source>
</evidence>
<feature type="region of interest" description="Disordered" evidence="7">
    <location>
        <begin position="781"/>
        <end position="985"/>
    </location>
</feature>
<dbReference type="OrthoDB" id="18884at2759"/>
<comment type="subunit">
    <text evidence="6">Component of the eukaryotic translation initiation factor 3 (eIF-3) complex.</text>
</comment>
<feature type="compositionally biased region" description="Low complexity" evidence="7">
    <location>
        <begin position="887"/>
        <end position="915"/>
    </location>
</feature>
<feature type="region of interest" description="Disordered" evidence="7">
    <location>
        <begin position="578"/>
        <end position="626"/>
    </location>
</feature>
<dbReference type="Gene3D" id="1.25.40.860">
    <property type="match status" value="1"/>
</dbReference>
<dbReference type="HAMAP" id="MF_03000">
    <property type="entry name" value="eIF3a"/>
    <property type="match status" value="1"/>
</dbReference>
<dbReference type="GO" id="GO:0003743">
    <property type="term" value="F:translation initiation factor activity"/>
    <property type="evidence" value="ECO:0007669"/>
    <property type="project" value="UniProtKB-UniRule"/>
</dbReference>
<dbReference type="Gene3D" id="4.10.860.10">
    <property type="entry name" value="UVR domain"/>
    <property type="match status" value="1"/>
</dbReference>
<keyword evidence="5 6" id="KW-0648">Protein biosynthesis</keyword>
<dbReference type="PANTHER" id="PTHR14005">
    <property type="entry name" value="EUKARYOTIC TRANSLATION INITIATION FACTOR 3, THETA SUBUNIT"/>
    <property type="match status" value="1"/>
</dbReference>
<evidence type="ECO:0000259" key="8">
    <source>
        <dbReference type="PROSITE" id="PS50250"/>
    </source>
</evidence>
<dbReference type="InterPro" id="IPR027512">
    <property type="entry name" value="EIF3A"/>
</dbReference>
<keyword evidence="2 6" id="KW-0963">Cytoplasm</keyword>
<reference evidence="9 10" key="1">
    <citation type="submission" date="2019-03" db="EMBL/GenBank/DDBJ databases">
        <title>Sequencing 23 genomes of Wallemia ichthyophaga.</title>
        <authorList>
            <person name="Gostincar C."/>
        </authorList>
    </citation>
    <scope>NUCLEOTIDE SEQUENCE [LARGE SCALE GENOMIC DNA]</scope>
    <source>
        <strain evidence="9 10">EXF-5753</strain>
    </source>
</reference>
<comment type="caution">
    <text evidence="9">The sequence shown here is derived from an EMBL/GenBank/DDBJ whole genome shotgun (WGS) entry which is preliminary data.</text>
</comment>
<evidence type="ECO:0000256" key="5">
    <source>
        <dbReference type="ARBA" id="ARBA00022917"/>
    </source>
</evidence>
<evidence type="ECO:0000256" key="4">
    <source>
        <dbReference type="ARBA" id="ARBA00022884"/>
    </source>
</evidence>
<dbReference type="SMART" id="SM00088">
    <property type="entry name" value="PINT"/>
    <property type="match status" value="1"/>
</dbReference>
<evidence type="ECO:0000256" key="1">
    <source>
        <dbReference type="ARBA" id="ARBA00004496"/>
    </source>
</evidence>
<comment type="similarity">
    <text evidence="6">Belongs to the eIF-3 subunit A family.</text>
</comment>
<feature type="compositionally biased region" description="Basic and acidic residues" evidence="7">
    <location>
        <begin position="809"/>
        <end position="872"/>
    </location>
</feature>
<dbReference type="GO" id="GO:0002188">
    <property type="term" value="P:translation reinitiation"/>
    <property type="evidence" value="ECO:0007669"/>
    <property type="project" value="TreeGrafter"/>
</dbReference>
<feature type="compositionally biased region" description="Basic and acidic residues" evidence="7">
    <location>
        <begin position="605"/>
        <end position="626"/>
    </location>
</feature>
<proteinExistence type="inferred from homology"/>
<evidence type="ECO:0000256" key="2">
    <source>
        <dbReference type="ARBA" id="ARBA00022490"/>
    </source>
</evidence>
<feature type="compositionally biased region" description="Basic and acidic residues" evidence="7">
    <location>
        <begin position="578"/>
        <end position="595"/>
    </location>
</feature>